<sequence>MRSYLSVLPTFLVASAFCILADGVHSLDVLLVALVVVRQLSLSLHLHLFLTSVTM</sequence>
<dbReference type="HOGENOM" id="CLU_3035958_0_0_1"/>
<dbReference type="Proteomes" id="UP000004995">
    <property type="component" value="Unassembled WGS sequence"/>
</dbReference>
<dbReference type="EMBL" id="AGNK02001364">
    <property type="status" value="NOT_ANNOTATED_CDS"/>
    <property type="molecule type" value="Genomic_DNA"/>
</dbReference>
<feature type="transmembrane region" description="Helical" evidence="1">
    <location>
        <begin position="31"/>
        <end position="50"/>
    </location>
</feature>
<organism evidence="2 3">
    <name type="scientific">Setaria italica</name>
    <name type="common">Foxtail millet</name>
    <name type="synonym">Panicum italicum</name>
    <dbReference type="NCBI Taxonomy" id="4555"/>
    <lineage>
        <taxon>Eukaryota</taxon>
        <taxon>Viridiplantae</taxon>
        <taxon>Streptophyta</taxon>
        <taxon>Embryophyta</taxon>
        <taxon>Tracheophyta</taxon>
        <taxon>Spermatophyta</taxon>
        <taxon>Magnoliopsida</taxon>
        <taxon>Liliopsida</taxon>
        <taxon>Poales</taxon>
        <taxon>Poaceae</taxon>
        <taxon>PACMAD clade</taxon>
        <taxon>Panicoideae</taxon>
        <taxon>Panicodae</taxon>
        <taxon>Paniceae</taxon>
        <taxon>Cenchrinae</taxon>
        <taxon>Setaria</taxon>
    </lineage>
</organism>
<protein>
    <submittedName>
        <fullName evidence="2">Uncharacterized protein</fullName>
    </submittedName>
</protein>
<keyword evidence="1" id="KW-0812">Transmembrane</keyword>
<name>K3ZYZ1_SETIT</name>
<accession>K3ZYZ1</accession>
<reference evidence="2" key="2">
    <citation type="submission" date="2018-08" db="UniProtKB">
        <authorList>
            <consortium name="EnsemblPlants"/>
        </authorList>
    </citation>
    <scope>IDENTIFICATION</scope>
    <source>
        <strain evidence="2">Yugu1</strain>
    </source>
</reference>
<keyword evidence="1" id="KW-0472">Membrane</keyword>
<dbReference type="AlphaFoldDB" id="K3ZYZ1"/>
<evidence type="ECO:0000313" key="2">
    <source>
        <dbReference type="EnsemblPlants" id="KQL27108"/>
    </source>
</evidence>
<keyword evidence="3" id="KW-1185">Reference proteome</keyword>
<evidence type="ECO:0000256" key="1">
    <source>
        <dbReference type="SAM" id="Phobius"/>
    </source>
</evidence>
<evidence type="ECO:0000313" key="3">
    <source>
        <dbReference type="Proteomes" id="UP000004995"/>
    </source>
</evidence>
<dbReference type="EnsemblPlants" id="KQL27108">
    <property type="protein sequence ID" value="KQL27108"/>
    <property type="gene ID" value="SETIT_031823mg"/>
</dbReference>
<dbReference type="InParanoid" id="K3ZYZ1"/>
<keyword evidence="1" id="KW-1133">Transmembrane helix</keyword>
<reference evidence="3" key="1">
    <citation type="journal article" date="2012" name="Nat. Biotechnol.">
        <title>Reference genome sequence of the model plant Setaria.</title>
        <authorList>
            <person name="Bennetzen J.L."/>
            <person name="Schmutz J."/>
            <person name="Wang H."/>
            <person name="Percifield R."/>
            <person name="Hawkins J."/>
            <person name="Pontaroli A.C."/>
            <person name="Estep M."/>
            <person name="Feng L."/>
            <person name="Vaughn J.N."/>
            <person name="Grimwood J."/>
            <person name="Jenkins J."/>
            <person name="Barry K."/>
            <person name="Lindquist E."/>
            <person name="Hellsten U."/>
            <person name="Deshpande S."/>
            <person name="Wang X."/>
            <person name="Wu X."/>
            <person name="Mitros T."/>
            <person name="Triplett J."/>
            <person name="Yang X."/>
            <person name="Ye C.Y."/>
            <person name="Mauro-Herrera M."/>
            <person name="Wang L."/>
            <person name="Li P."/>
            <person name="Sharma M."/>
            <person name="Sharma R."/>
            <person name="Ronald P.C."/>
            <person name="Panaud O."/>
            <person name="Kellogg E.A."/>
            <person name="Brutnell T.P."/>
            <person name="Doust A.N."/>
            <person name="Tuskan G.A."/>
            <person name="Rokhsar D."/>
            <person name="Devos K.M."/>
        </authorList>
    </citation>
    <scope>NUCLEOTIDE SEQUENCE [LARGE SCALE GENOMIC DNA]</scope>
    <source>
        <strain evidence="3">cv. Yugu1</strain>
    </source>
</reference>
<proteinExistence type="predicted"/>
<dbReference type="Gramene" id="KQL27108">
    <property type="protein sequence ID" value="KQL27108"/>
    <property type="gene ID" value="SETIT_031823mg"/>
</dbReference>